<name>A0A366I7G4_9FIRM</name>
<keyword evidence="2" id="KW-1185">Reference proteome</keyword>
<evidence type="ECO:0000313" key="1">
    <source>
        <dbReference type="EMBL" id="RBP63372.1"/>
    </source>
</evidence>
<dbReference type="RefSeq" id="WP_170128252.1">
    <property type="nucleotide sequence ID" value="NZ_QNRX01000010.1"/>
</dbReference>
<organism evidence="1 2">
    <name type="scientific">Alkalibaculum bacchi</name>
    <dbReference type="NCBI Taxonomy" id="645887"/>
    <lineage>
        <taxon>Bacteria</taxon>
        <taxon>Bacillati</taxon>
        <taxon>Bacillota</taxon>
        <taxon>Clostridia</taxon>
        <taxon>Eubacteriales</taxon>
        <taxon>Eubacteriaceae</taxon>
        <taxon>Alkalibaculum</taxon>
    </lineage>
</organism>
<dbReference type="Proteomes" id="UP000253490">
    <property type="component" value="Unassembled WGS sequence"/>
</dbReference>
<dbReference type="AlphaFoldDB" id="A0A366I7G4"/>
<gene>
    <name evidence="1" type="ORF">DES36_110116</name>
</gene>
<evidence type="ECO:0000313" key="2">
    <source>
        <dbReference type="Proteomes" id="UP000253490"/>
    </source>
</evidence>
<reference evidence="1 2" key="1">
    <citation type="submission" date="2018-06" db="EMBL/GenBank/DDBJ databases">
        <title>Genomic Encyclopedia of Type Strains, Phase IV (KMG-IV): sequencing the most valuable type-strain genomes for metagenomic binning, comparative biology and taxonomic classification.</title>
        <authorList>
            <person name="Goeker M."/>
        </authorList>
    </citation>
    <scope>NUCLEOTIDE SEQUENCE [LARGE SCALE GENOMIC DNA]</scope>
    <source>
        <strain evidence="1 2">DSM 22112</strain>
    </source>
</reference>
<comment type="caution">
    <text evidence="1">The sequence shown here is derived from an EMBL/GenBank/DDBJ whole genome shotgun (WGS) entry which is preliminary data.</text>
</comment>
<proteinExistence type="predicted"/>
<accession>A0A366I7G4</accession>
<dbReference type="EMBL" id="QNRX01000010">
    <property type="protein sequence ID" value="RBP63372.1"/>
    <property type="molecule type" value="Genomic_DNA"/>
</dbReference>
<protein>
    <submittedName>
        <fullName evidence="1">Uncharacterized protein</fullName>
    </submittedName>
</protein>
<sequence>MEDYKSKKDALQNELLIRKMIKEHLDIKDEEQVKTMEKLFIYNLLN</sequence>